<gene>
    <name evidence="1" type="ORF">ASPSYDRAFT_44192</name>
</gene>
<dbReference type="AlphaFoldDB" id="A0A1L9TK40"/>
<dbReference type="EMBL" id="KV878585">
    <property type="protein sequence ID" value="OJJ59799.1"/>
    <property type="molecule type" value="Genomic_DNA"/>
</dbReference>
<proteinExistence type="predicted"/>
<protein>
    <submittedName>
        <fullName evidence="1">Uncharacterized protein</fullName>
    </submittedName>
</protein>
<name>A0A1L9TK40_9EURO</name>
<sequence>MSERAIGCHCGECNKLSQASPPRKLSDPSPPSSWSCQTLARVTGSPSFSLFPLPWNMQYAQL</sequence>
<keyword evidence="2" id="KW-1185">Reference proteome</keyword>
<dbReference type="RefSeq" id="XP_040703605.1">
    <property type="nucleotide sequence ID" value="XM_040846807.1"/>
</dbReference>
<dbReference type="VEuPathDB" id="FungiDB:ASPSYDRAFT_44192"/>
<dbReference type="Proteomes" id="UP000184356">
    <property type="component" value="Unassembled WGS sequence"/>
</dbReference>
<dbReference type="GeneID" id="63762880"/>
<organism evidence="1 2">
    <name type="scientific">Aspergillus sydowii CBS 593.65</name>
    <dbReference type="NCBI Taxonomy" id="1036612"/>
    <lineage>
        <taxon>Eukaryota</taxon>
        <taxon>Fungi</taxon>
        <taxon>Dikarya</taxon>
        <taxon>Ascomycota</taxon>
        <taxon>Pezizomycotina</taxon>
        <taxon>Eurotiomycetes</taxon>
        <taxon>Eurotiomycetidae</taxon>
        <taxon>Eurotiales</taxon>
        <taxon>Aspergillaceae</taxon>
        <taxon>Aspergillus</taxon>
        <taxon>Aspergillus subgen. Nidulantes</taxon>
    </lineage>
</organism>
<accession>A0A1L9TK40</accession>
<evidence type="ECO:0000313" key="1">
    <source>
        <dbReference type="EMBL" id="OJJ59799.1"/>
    </source>
</evidence>
<reference evidence="2" key="1">
    <citation type="journal article" date="2017" name="Genome Biol.">
        <title>Comparative genomics reveals high biological diversity and specific adaptations in the industrially and medically important fungal genus Aspergillus.</title>
        <authorList>
            <person name="de Vries R.P."/>
            <person name="Riley R."/>
            <person name="Wiebenga A."/>
            <person name="Aguilar-Osorio G."/>
            <person name="Amillis S."/>
            <person name="Uchima C.A."/>
            <person name="Anderluh G."/>
            <person name="Asadollahi M."/>
            <person name="Askin M."/>
            <person name="Barry K."/>
            <person name="Battaglia E."/>
            <person name="Bayram O."/>
            <person name="Benocci T."/>
            <person name="Braus-Stromeyer S.A."/>
            <person name="Caldana C."/>
            <person name="Canovas D."/>
            <person name="Cerqueira G.C."/>
            <person name="Chen F."/>
            <person name="Chen W."/>
            <person name="Choi C."/>
            <person name="Clum A."/>
            <person name="Dos Santos R.A."/>
            <person name="Damasio A.R."/>
            <person name="Diallinas G."/>
            <person name="Emri T."/>
            <person name="Fekete E."/>
            <person name="Flipphi M."/>
            <person name="Freyberg S."/>
            <person name="Gallo A."/>
            <person name="Gournas C."/>
            <person name="Habgood R."/>
            <person name="Hainaut M."/>
            <person name="Harispe M.L."/>
            <person name="Henrissat B."/>
            <person name="Hilden K.S."/>
            <person name="Hope R."/>
            <person name="Hossain A."/>
            <person name="Karabika E."/>
            <person name="Karaffa L."/>
            <person name="Karanyi Z."/>
            <person name="Krasevec N."/>
            <person name="Kuo A."/>
            <person name="Kusch H."/>
            <person name="LaButti K."/>
            <person name="Lagendijk E.L."/>
            <person name="Lapidus A."/>
            <person name="Levasseur A."/>
            <person name="Lindquist E."/>
            <person name="Lipzen A."/>
            <person name="Logrieco A.F."/>
            <person name="MacCabe A."/>
            <person name="Maekelae M.R."/>
            <person name="Malavazi I."/>
            <person name="Melin P."/>
            <person name="Meyer V."/>
            <person name="Mielnichuk N."/>
            <person name="Miskei M."/>
            <person name="Molnar A.P."/>
            <person name="Mule G."/>
            <person name="Ngan C.Y."/>
            <person name="Orejas M."/>
            <person name="Orosz E."/>
            <person name="Ouedraogo J.P."/>
            <person name="Overkamp K.M."/>
            <person name="Park H.-S."/>
            <person name="Perrone G."/>
            <person name="Piumi F."/>
            <person name="Punt P.J."/>
            <person name="Ram A.F."/>
            <person name="Ramon A."/>
            <person name="Rauscher S."/>
            <person name="Record E."/>
            <person name="Riano-Pachon D.M."/>
            <person name="Robert V."/>
            <person name="Roehrig J."/>
            <person name="Ruller R."/>
            <person name="Salamov A."/>
            <person name="Salih N.S."/>
            <person name="Samson R.A."/>
            <person name="Sandor E."/>
            <person name="Sanguinetti M."/>
            <person name="Schuetze T."/>
            <person name="Sepcic K."/>
            <person name="Shelest E."/>
            <person name="Sherlock G."/>
            <person name="Sophianopoulou V."/>
            <person name="Squina F.M."/>
            <person name="Sun H."/>
            <person name="Susca A."/>
            <person name="Todd R.B."/>
            <person name="Tsang A."/>
            <person name="Unkles S.E."/>
            <person name="van de Wiele N."/>
            <person name="van Rossen-Uffink D."/>
            <person name="Oliveira J.V."/>
            <person name="Vesth T.C."/>
            <person name="Visser J."/>
            <person name="Yu J.-H."/>
            <person name="Zhou M."/>
            <person name="Andersen M.R."/>
            <person name="Archer D.B."/>
            <person name="Baker S.E."/>
            <person name="Benoit I."/>
            <person name="Brakhage A.A."/>
            <person name="Braus G.H."/>
            <person name="Fischer R."/>
            <person name="Frisvad J.C."/>
            <person name="Goldman G.H."/>
            <person name="Houbraken J."/>
            <person name="Oakley B."/>
            <person name="Pocsi I."/>
            <person name="Scazzocchio C."/>
            <person name="Seiboth B."/>
            <person name="vanKuyk P.A."/>
            <person name="Wortman J."/>
            <person name="Dyer P.S."/>
            <person name="Grigoriev I.V."/>
        </authorList>
    </citation>
    <scope>NUCLEOTIDE SEQUENCE [LARGE SCALE GENOMIC DNA]</scope>
    <source>
        <strain evidence="2">CBS 593.65</strain>
    </source>
</reference>
<evidence type="ECO:0000313" key="2">
    <source>
        <dbReference type="Proteomes" id="UP000184356"/>
    </source>
</evidence>